<reference evidence="1 2" key="1">
    <citation type="journal article" date="2019" name="Int. J. Syst. Evol. Microbiol.">
        <title>The Global Catalogue of Microorganisms (GCM) 10K type strain sequencing project: providing services to taxonomists for standard genome sequencing and annotation.</title>
        <authorList>
            <consortium name="The Broad Institute Genomics Platform"/>
            <consortium name="The Broad Institute Genome Sequencing Center for Infectious Disease"/>
            <person name="Wu L."/>
            <person name="Ma J."/>
        </authorList>
    </citation>
    <scope>NUCLEOTIDE SEQUENCE [LARGE SCALE GENOMIC DNA]</scope>
    <source>
        <strain evidence="1 2">JCM 15089</strain>
    </source>
</reference>
<keyword evidence="2" id="KW-1185">Reference proteome</keyword>
<dbReference type="EMBL" id="BAAADD010000005">
    <property type="protein sequence ID" value="GAA0570593.1"/>
    <property type="molecule type" value="Genomic_DNA"/>
</dbReference>
<evidence type="ECO:0000313" key="2">
    <source>
        <dbReference type="Proteomes" id="UP001499951"/>
    </source>
</evidence>
<accession>A0ABN1EPM6</accession>
<sequence length="235" mass="25996">MAQINKRSEEFERIERELRSVPKAPPPKIDLETAHAVMWKQLADLSVALRGDDADATLARESIRALIDRIVITPVGEATNAHGHGPVSIEITGRWANLVGLAEPGESLRVQLATDAHSQLNPHEIWRIEFTKAFAGAINVVHQYSPVVLAILSKADEPMTIHQIVDVLRRQMAIPVKKYNRAAEEQNLRKIMQHLIAEGRVYAIILSGKGHARAYALREATAAALRSAQNSEPQP</sequence>
<dbReference type="Proteomes" id="UP001499951">
    <property type="component" value="Unassembled WGS sequence"/>
</dbReference>
<organism evidence="1 2">
    <name type="scientific">Rhizomicrobium electricum</name>
    <dbReference type="NCBI Taxonomy" id="480070"/>
    <lineage>
        <taxon>Bacteria</taxon>
        <taxon>Pseudomonadati</taxon>
        <taxon>Pseudomonadota</taxon>
        <taxon>Alphaproteobacteria</taxon>
        <taxon>Micropepsales</taxon>
        <taxon>Micropepsaceae</taxon>
        <taxon>Rhizomicrobium</taxon>
    </lineage>
</organism>
<name>A0ABN1EPM6_9PROT</name>
<comment type="caution">
    <text evidence="1">The sequence shown here is derived from an EMBL/GenBank/DDBJ whole genome shotgun (WGS) entry which is preliminary data.</text>
</comment>
<proteinExistence type="predicted"/>
<evidence type="ECO:0000313" key="1">
    <source>
        <dbReference type="EMBL" id="GAA0570593.1"/>
    </source>
</evidence>
<protein>
    <submittedName>
        <fullName evidence="1">Uncharacterized protein</fullName>
    </submittedName>
</protein>
<gene>
    <name evidence="1" type="ORF">GCM10008942_19170</name>
</gene>